<dbReference type="EMBL" id="BSYR01000022">
    <property type="protein sequence ID" value="GMI88980.1"/>
    <property type="molecule type" value="Genomic_DNA"/>
</dbReference>
<feature type="transmembrane region" description="Helical" evidence="2">
    <location>
        <begin position="120"/>
        <end position="140"/>
    </location>
</feature>
<accession>A0A9W7I2S0</accession>
<evidence type="ECO:0000256" key="1">
    <source>
        <dbReference type="SAM" id="MobiDB-lite"/>
    </source>
</evidence>
<evidence type="ECO:0000313" key="4">
    <source>
        <dbReference type="EMBL" id="GMI88980.1"/>
    </source>
</evidence>
<keyword evidence="3" id="KW-0732">Signal</keyword>
<keyword evidence="2" id="KW-1133">Transmembrane helix</keyword>
<organism evidence="4 5">
    <name type="scientific">Hibiscus trionum</name>
    <name type="common">Flower of an hour</name>
    <dbReference type="NCBI Taxonomy" id="183268"/>
    <lineage>
        <taxon>Eukaryota</taxon>
        <taxon>Viridiplantae</taxon>
        <taxon>Streptophyta</taxon>
        <taxon>Embryophyta</taxon>
        <taxon>Tracheophyta</taxon>
        <taxon>Spermatophyta</taxon>
        <taxon>Magnoliopsida</taxon>
        <taxon>eudicotyledons</taxon>
        <taxon>Gunneridae</taxon>
        <taxon>Pentapetalae</taxon>
        <taxon>rosids</taxon>
        <taxon>malvids</taxon>
        <taxon>Malvales</taxon>
        <taxon>Malvaceae</taxon>
        <taxon>Malvoideae</taxon>
        <taxon>Hibiscus</taxon>
    </lineage>
</organism>
<reference evidence="4" key="1">
    <citation type="submission" date="2023-05" db="EMBL/GenBank/DDBJ databases">
        <title>Genome and transcriptome analyses reveal genes involved in the formation of fine ridges on petal epidermal cells in Hibiscus trionum.</title>
        <authorList>
            <person name="Koshimizu S."/>
            <person name="Masuda S."/>
            <person name="Ishii T."/>
            <person name="Shirasu K."/>
            <person name="Hoshino A."/>
            <person name="Arita M."/>
        </authorList>
    </citation>
    <scope>NUCLEOTIDE SEQUENCE</scope>
    <source>
        <strain evidence="4">Hamamatsu line</strain>
    </source>
</reference>
<name>A0A9W7I2S0_HIBTR</name>
<feature type="compositionally biased region" description="Low complexity" evidence="1">
    <location>
        <begin position="68"/>
        <end position="80"/>
    </location>
</feature>
<gene>
    <name evidence="4" type="ORF">HRI_002567300</name>
</gene>
<comment type="caution">
    <text evidence="4">The sequence shown here is derived from an EMBL/GenBank/DDBJ whole genome shotgun (WGS) entry which is preliminary data.</text>
</comment>
<feature type="signal peptide" evidence="3">
    <location>
        <begin position="1"/>
        <end position="20"/>
    </location>
</feature>
<keyword evidence="2" id="KW-0812">Transmembrane</keyword>
<evidence type="ECO:0000256" key="3">
    <source>
        <dbReference type="SAM" id="SignalP"/>
    </source>
</evidence>
<feature type="region of interest" description="Disordered" evidence="1">
    <location>
        <begin position="41"/>
        <end position="115"/>
    </location>
</feature>
<dbReference type="AlphaFoldDB" id="A0A9W7I2S0"/>
<keyword evidence="5" id="KW-1185">Reference proteome</keyword>
<evidence type="ECO:0000256" key="2">
    <source>
        <dbReference type="SAM" id="Phobius"/>
    </source>
</evidence>
<dbReference type="Proteomes" id="UP001165190">
    <property type="component" value="Unassembled WGS sequence"/>
</dbReference>
<evidence type="ECO:0000313" key="5">
    <source>
        <dbReference type="Proteomes" id="UP001165190"/>
    </source>
</evidence>
<dbReference type="PANTHER" id="PTHR36721:SF8">
    <property type="entry name" value="EARLY NODULIN-20-LIKE"/>
    <property type="match status" value="1"/>
</dbReference>
<keyword evidence="2" id="KW-0472">Membrane</keyword>
<sequence length="161" mass="16172">MTKLCFLTIALFVLLELAFAADSPAPAPSLGVDLPPHLAPTPVTEYPDSPPAISPALDASPPAPLAPSPSDLGHGSSLPPASSPAPSPDEASDINHSNINADVGKENTGGGGGMSGGKKAGIVVAVVIAACLVGVGGLVYKKRQDNVRRSQYGYAARAELL</sequence>
<dbReference type="PANTHER" id="PTHR36721">
    <property type="entry name" value="PROLINE-RICH FAMILY PROTEIN"/>
    <property type="match status" value="1"/>
</dbReference>
<proteinExistence type="predicted"/>
<protein>
    <submittedName>
        <fullName evidence="4">ARABINOXYLAN PECTIN ARABINOGALACTAN PROTEIN 1</fullName>
    </submittedName>
</protein>
<feature type="chain" id="PRO_5040905365" evidence="3">
    <location>
        <begin position="21"/>
        <end position="161"/>
    </location>
</feature>